<feature type="compositionally biased region" description="Basic and acidic residues" evidence="1">
    <location>
        <begin position="32"/>
        <end position="44"/>
    </location>
</feature>
<evidence type="ECO:0000313" key="3">
    <source>
        <dbReference type="EMBL" id="KAA0058492.1"/>
    </source>
</evidence>
<feature type="region of interest" description="Disordered" evidence="1">
    <location>
        <begin position="427"/>
        <end position="561"/>
    </location>
</feature>
<name>A0A5A7URK1_CUCMM</name>
<dbReference type="GO" id="GO:0034063">
    <property type="term" value="P:stress granule assembly"/>
    <property type="evidence" value="ECO:0007669"/>
    <property type="project" value="TreeGrafter"/>
</dbReference>
<dbReference type="OrthoDB" id="2275718at2759"/>
<reference evidence="3 4" key="1">
    <citation type="submission" date="2019-08" db="EMBL/GenBank/DDBJ databases">
        <title>Draft genome sequences of two oriental melons (Cucumis melo L. var makuwa).</title>
        <authorList>
            <person name="Kwon S.-Y."/>
        </authorList>
    </citation>
    <scope>NUCLEOTIDE SEQUENCE [LARGE SCALE GENOMIC DNA]</scope>
    <source>
        <strain evidence="4">cv. SW 3</strain>
        <tissue evidence="3">Leaf</tissue>
    </source>
</reference>
<protein>
    <submittedName>
        <fullName evidence="3">Polyadenylate-binding protein-interacting protein 3 isoform X1</fullName>
    </submittedName>
</protein>
<dbReference type="InterPro" id="IPR025852">
    <property type="entry name" value="SM_dom_ATX"/>
</dbReference>
<feature type="region of interest" description="Disordered" evidence="1">
    <location>
        <begin position="21"/>
        <end position="60"/>
    </location>
</feature>
<sequence>MTGGHLLFWIATDMSLQQSIHSKPSANGFGRRRGDRDVGTKFENKFQPGKSNTNRLTNTRTLAGSKDGSFGSSSHDRLVYLTACFIGQHVDVQVKNGSVYSGIFHSSNTDKDFGIILKMARLTKDTSSRGQKTIGDSSIKAPSKTLVIPAKDLVQVIAKDVTVTKDGLSNEVHSENNELLIDCIISQSRQHDAERELKPWIPDDDDPQFPELDNIFDGPWNRFWDQFEVNEKLFGVKSTFDEEIYTTKLERGPQTRELEKEASRIAREIEGEDTEDLHLAEERGIDIHDKFDIDEETRFSSVFRGKAADDSGFDENEDISFNSRNMETFGGPSDSDIRFADTYSGKCSDVVSVLTCPDLQDQAQPSQTNIGVDLSRSTPINYARQLASETSSKSCPTLQTESRIQDIQHEENDADVPEEKDRQALNDTQFAKCDDLQPLKKDGSDEGTLPNVASHMPSKHNEKLKPSELSDDPEPGKSHGEVQMLNSSGRPGSSVSLNSECAAGTSSGPALSPSSSVGSLSSEKSTPNPRAKEFKLNPNAKSFTPSQAPVRSPSPASSSDGSFYYQSNIPAVPHMHGLPYGVGIGPSFAGHQPVVFNPMVGPMQSPHGYVPPNGPQYAQPVLLGHPRHAMYMPGYQPVRNAIQGARLLNSPSDAAPQFNCLCFIISCLEAFCFEQKLAKGR</sequence>
<evidence type="ECO:0000259" key="2">
    <source>
        <dbReference type="SMART" id="SM01272"/>
    </source>
</evidence>
<dbReference type="InterPro" id="IPR045117">
    <property type="entry name" value="ATXN2-like"/>
</dbReference>
<evidence type="ECO:0000256" key="1">
    <source>
        <dbReference type="SAM" id="MobiDB-lite"/>
    </source>
</evidence>
<dbReference type="InterPro" id="IPR009604">
    <property type="entry name" value="LsmAD_domain"/>
</dbReference>
<dbReference type="GO" id="GO:0003729">
    <property type="term" value="F:mRNA binding"/>
    <property type="evidence" value="ECO:0007669"/>
    <property type="project" value="TreeGrafter"/>
</dbReference>
<feature type="compositionally biased region" description="Low complexity" evidence="1">
    <location>
        <begin position="506"/>
        <end position="522"/>
    </location>
</feature>
<dbReference type="Proteomes" id="UP000321393">
    <property type="component" value="Unassembled WGS sequence"/>
</dbReference>
<organism evidence="3 4">
    <name type="scientific">Cucumis melo var. makuwa</name>
    <name type="common">Oriental melon</name>
    <dbReference type="NCBI Taxonomy" id="1194695"/>
    <lineage>
        <taxon>Eukaryota</taxon>
        <taxon>Viridiplantae</taxon>
        <taxon>Streptophyta</taxon>
        <taxon>Embryophyta</taxon>
        <taxon>Tracheophyta</taxon>
        <taxon>Spermatophyta</taxon>
        <taxon>Magnoliopsida</taxon>
        <taxon>eudicotyledons</taxon>
        <taxon>Gunneridae</taxon>
        <taxon>Pentapetalae</taxon>
        <taxon>rosids</taxon>
        <taxon>fabids</taxon>
        <taxon>Cucurbitales</taxon>
        <taxon>Cucurbitaceae</taxon>
        <taxon>Benincaseae</taxon>
        <taxon>Cucumis</taxon>
    </lineage>
</organism>
<dbReference type="STRING" id="1194695.A0A5A7URK1"/>
<dbReference type="Pfam" id="PF06741">
    <property type="entry name" value="LsmAD"/>
    <property type="match status" value="1"/>
</dbReference>
<dbReference type="GO" id="GO:0010494">
    <property type="term" value="C:cytoplasmic stress granule"/>
    <property type="evidence" value="ECO:0007669"/>
    <property type="project" value="TreeGrafter"/>
</dbReference>
<feature type="compositionally biased region" description="Basic and acidic residues" evidence="1">
    <location>
        <begin position="459"/>
        <end position="480"/>
    </location>
</feature>
<accession>A0A5A7URK1</accession>
<feature type="compositionally biased region" description="Polar residues" evidence="1">
    <location>
        <begin position="484"/>
        <end position="499"/>
    </location>
</feature>
<feature type="compositionally biased region" description="Low complexity" evidence="1">
    <location>
        <begin position="545"/>
        <end position="561"/>
    </location>
</feature>
<dbReference type="EMBL" id="SSTE01006761">
    <property type="protein sequence ID" value="KAA0058492.1"/>
    <property type="molecule type" value="Genomic_DNA"/>
</dbReference>
<dbReference type="AlphaFoldDB" id="A0A5A7URK1"/>
<feature type="domain" description="LsmAD" evidence="2">
    <location>
        <begin position="234"/>
        <end position="305"/>
    </location>
</feature>
<evidence type="ECO:0000313" key="4">
    <source>
        <dbReference type="Proteomes" id="UP000321393"/>
    </source>
</evidence>
<dbReference type="PANTHER" id="PTHR12854">
    <property type="entry name" value="ATAXIN 2-RELATED"/>
    <property type="match status" value="1"/>
</dbReference>
<dbReference type="SMART" id="SM01272">
    <property type="entry name" value="LsmAD"/>
    <property type="match status" value="1"/>
</dbReference>
<proteinExistence type="predicted"/>
<comment type="caution">
    <text evidence="3">The sequence shown here is derived from an EMBL/GenBank/DDBJ whole genome shotgun (WGS) entry which is preliminary data.</text>
</comment>
<feature type="compositionally biased region" description="Basic and acidic residues" evidence="1">
    <location>
        <begin position="432"/>
        <end position="444"/>
    </location>
</feature>
<dbReference type="PANTHER" id="PTHR12854:SF7">
    <property type="entry name" value="ATAXIN-2 HOMOLOG"/>
    <property type="match status" value="1"/>
</dbReference>
<dbReference type="Pfam" id="PF14438">
    <property type="entry name" value="SM-ATX"/>
    <property type="match status" value="1"/>
</dbReference>
<gene>
    <name evidence="3" type="ORF">E6C27_scaffold132G00830</name>
</gene>
<dbReference type="Gene3D" id="2.30.30.100">
    <property type="match status" value="1"/>
</dbReference>